<feature type="region of interest" description="Disordered" evidence="6">
    <location>
        <begin position="355"/>
        <end position="384"/>
    </location>
</feature>
<feature type="region of interest" description="Disordered" evidence="6">
    <location>
        <begin position="237"/>
        <end position="270"/>
    </location>
</feature>
<proteinExistence type="predicted"/>
<accession>A0A0D3KB97</accession>
<comment type="subcellular location">
    <subcellularLocation>
        <location evidence="1">Nucleus</location>
    </subcellularLocation>
</comment>
<dbReference type="PROSITE" id="PS51032">
    <property type="entry name" value="AP2_ERF"/>
    <property type="match status" value="1"/>
</dbReference>
<dbReference type="GeneID" id="17269653"/>
<dbReference type="PANTHER" id="PTHR31677:SF196">
    <property type="entry name" value="ETHYLENE-RESPONSIVE TRANSCRIPTION FACTOR ERF109"/>
    <property type="match status" value="1"/>
</dbReference>
<evidence type="ECO:0000256" key="3">
    <source>
        <dbReference type="ARBA" id="ARBA00023125"/>
    </source>
</evidence>
<dbReference type="EnsemblProtists" id="EOD23986">
    <property type="protein sequence ID" value="EOD23986"/>
    <property type="gene ID" value="EMIHUDRAFT_435508"/>
</dbReference>
<dbReference type="GO" id="GO:0003677">
    <property type="term" value="F:DNA binding"/>
    <property type="evidence" value="ECO:0007669"/>
    <property type="project" value="UniProtKB-KW"/>
</dbReference>
<name>A0A0D3KB97_EMIH1</name>
<reference evidence="9" key="1">
    <citation type="journal article" date="2013" name="Nature">
        <title>Pan genome of the phytoplankton Emiliania underpins its global distribution.</title>
        <authorList>
            <person name="Read B.A."/>
            <person name="Kegel J."/>
            <person name="Klute M.J."/>
            <person name="Kuo A."/>
            <person name="Lefebvre S.C."/>
            <person name="Maumus F."/>
            <person name="Mayer C."/>
            <person name="Miller J."/>
            <person name="Monier A."/>
            <person name="Salamov A."/>
            <person name="Young J."/>
            <person name="Aguilar M."/>
            <person name="Claverie J.M."/>
            <person name="Frickenhaus S."/>
            <person name="Gonzalez K."/>
            <person name="Herman E.K."/>
            <person name="Lin Y.C."/>
            <person name="Napier J."/>
            <person name="Ogata H."/>
            <person name="Sarno A.F."/>
            <person name="Shmutz J."/>
            <person name="Schroeder D."/>
            <person name="de Vargas C."/>
            <person name="Verret F."/>
            <person name="von Dassow P."/>
            <person name="Valentin K."/>
            <person name="Van de Peer Y."/>
            <person name="Wheeler G."/>
            <person name="Dacks J.B."/>
            <person name="Delwiche C.F."/>
            <person name="Dyhrman S.T."/>
            <person name="Glockner G."/>
            <person name="John U."/>
            <person name="Richards T."/>
            <person name="Worden A.Z."/>
            <person name="Zhang X."/>
            <person name="Grigoriev I.V."/>
            <person name="Allen A.E."/>
            <person name="Bidle K."/>
            <person name="Borodovsky M."/>
            <person name="Bowler C."/>
            <person name="Brownlee C."/>
            <person name="Cock J.M."/>
            <person name="Elias M."/>
            <person name="Gladyshev V.N."/>
            <person name="Groth M."/>
            <person name="Guda C."/>
            <person name="Hadaegh A."/>
            <person name="Iglesias-Rodriguez M.D."/>
            <person name="Jenkins J."/>
            <person name="Jones B.M."/>
            <person name="Lawson T."/>
            <person name="Leese F."/>
            <person name="Lindquist E."/>
            <person name="Lobanov A."/>
            <person name="Lomsadze A."/>
            <person name="Malik S.B."/>
            <person name="Marsh M.E."/>
            <person name="Mackinder L."/>
            <person name="Mock T."/>
            <person name="Mueller-Roeber B."/>
            <person name="Pagarete A."/>
            <person name="Parker M."/>
            <person name="Probert I."/>
            <person name="Quesneville H."/>
            <person name="Raines C."/>
            <person name="Rensing S.A."/>
            <person name="Riano-Pachon D.M."/>
            <person name="Richier S."/>
            <person name="Rokitta S."/>
            <person name="Shiraiwa Y."/>
            <person name="Soanes D.M."/>
            <person name="van der Giezen M."/>
            <person name="Wahlund T.M."/>
            <person name="Williams B."/>
            <person name="Wilson W."/>
            <person name="Wolfe G."/>
            <person name="Wurch L.L."/>
        </authorList>
    </citation>
    <scope>NUCLEOTIDE SEQUENCE</scope>
</reference>
<keyword evidence="5" id="KW-0539">Nucleus</keyword>
<dbReference type="AlphaFoldDB" id="A0A0D3KB97"/>
<dbReference type="RefSeq" id="XP_005785461.1">
    <property type="nucleotide sequence ID" value="XM_005785404.1"/>
</dbReference>
<dbReference type="SUPFAM" id="SSF54171">
    <property type="entry name" value="DNA-binding domain"/>
    <property type="match status" value="2"/>
</dbReference>
<feature type="domain" description="AP2/ERF" evidence="7">
    <location>
        <begin position="189"/>
        <end position="234"/>
    </location>
</feature>
<dbReference type="RefSeq" id="XP_005776415.1">
    <property type="nucleotide sequence ID" value="XM_005776358.1"/>
</dbReference>
<dbReference type="GeneID" id="17278303"/>
<evidence type="ECO:0000256" key="2">
    <source>
        <dbReference type="ARBA" id="ARBA00023015"/>
    </source>
</evidence>
<reference evidence="8" key="2">
    <citation type="submission" date="2024-10" db="UniProtKB">
        <authorList>
            <consortium name="EnsemblProtists"/>
        </authorList>
    </citation>
    <scope>IDENTIFICATION</scope>
</reference>
<evidence type="ECO:0000256" key="5">
    <source>
        <dbReference type="ARBA" id="ARBA00023242"/>
    </source>
</evidence>
<dbReference type="GO" id="GO:0005634">
    <property type="term" value="C:nucleus"/>
    <property type="evidence" value="ECO:0007669"/>
    <property type="project" value="UniProtKB-SubCell"/>
</dbReference>
<dbReference type="HOGENOM" id="CLU_720466_0_0_1"/>
<feature type="region of interest" description="Disordered" evidence="6">
    <location>
        <begin position="47"/>
        <end position="73"/>
    </location>
</feature>
<dbReference type="InterPro" id="IPR001471">
    <property type="entry name" value="AP2/ERF_dom"/>
</dbReference>
<dbReference type="InterPro" id="IPR036955">
    <property type="entry name" value="AP2/ERF_dom_sf"/>
</dbReference>
<evidence type="ECO:0000256" key="6">
    <source>
        <dbReference type="SAM" id="MobiDB-lite"/>
    </source>
</evidence>
<evidence type="ECO:0000256" key="4">
    <source>
        <dbReference type="ARBA" id="ARBA00023163"/>
    </source>
</evidence>
<evidence type="ECO:0000256" key="1">
    <source>
        <dbReference type="ARBA" id="ARBA00004123"/>
    </source>
</evidence>
<sequence length="384" mass="41183">MRCDPPELARRGGGLTVRFDVFYAQDGRTFPHTLDENHVEILAEAPPSASAPPALHSERTRHSAATSEAATSSHLVLEGEEGGEGEAPVATEAEGLRLHLSRRASTGYKGVCLQKGRFRASCTRDGRSLFLGYFDSAVEAAVAYALAVGEAAAEEGDEEEGGEGEQESEGPVTEAEGLRLHLSSRSSSGYKGVRQATNSDRFEARYTNSGTRSTNRYLGNFDSAVEAAVAYARAIGEAEDDDEEDEGGEEESEEEEEEGDDPAASWAPKPGSLRYDVLTALHALSGSAREQAGVGRDAIVKHARENGSAITRGDDDLALYRQDADAVTVLGKEKRALVPLWLQACEDARYVLTPEGRAAGRVQPTGGEGRQGDQDSDRKRQRRA</sequence>
<dbReference type="Proteomes" id="UP000013827">
    <property type="component" value="Unassembled WGS sequence"/>
</dbReference>
<evidence type="ECO:0000259" key="7">
    <source>
        <dbReference type="PROSITE" id="PS51032"/>
    </source>
</evidence>
<dbReference type="InterPro" id="IPR016177">
    <property type="entry name" value="DNA-bd_dom_sf"/>
</dbReference>
<organism evidence="8 9">
    <name type="scientific">Emiliania huxleyi (strain CCMP1516)</name>
    <dbReference type="NCBI Taxonomy" id="280463"/>
    <lineage>
        <taxon>Eukaryota</taxon>
        <taxon>Haptista</taxon>
        <taxon>Haptophyta</taxon>
        <taxon>Prymnesiophyceae</taxon>
        <taxon>Isochrysidales</taxon>
        <taxon>Noelaerhabdaceae</taxon>
        <taxon>Emiliania</taxon>
    </lineage>
</organism>
<dbReference type="KEGG" id="ehx:EMIHUDRAFT_435508"/>
<dbReference type="GO" id="GO:0003700">
    <property type="term" value="F:DNA-binding transcription factor activity"/>
    <property type="evidence" value="ECO:0007669"/>
    <property type="project" value="InterPro"/>
</dbReference>
<keyword evidence="9" id="KW-1185">Reference proteome</keyword>
<dbReference type="PaxDb" id="2903-EOD23986"/>
<dbReference type="Gene3D" id="3.30.730.10">
    <property type="entry name" value="AP2/ERF domain"/>
    <property type="match status" value="2"/>
</dbReference>
<keyword evidence="2" id="KW-0805">Transcription regulation</keyword>
<feature type="compositionally biased region" description="Acidic residues" evidence="6">
    <location>
        <begin position="237"/>
        <end position="261"/>
    </location>
</feature>
<protein>
    <recommendedName>
        <fullName evidence="7">AP2/ERF domain-containing protein</fullName>
    </recommendedName>
</protein>
<dbReference type="KEGG" id="ehx:EMIHUDRAFT_441668"/>
<evidence type="ECO:0000313" key="8">
    <source>
        <dbReference type="EnsemblProtists" id="EOD33032"/>
    </source>
</evidence>
<dbReference type="EnsemblProtists" id="EOD33032">
    <property type="protein sequence ID" value="EOD33032"/>
    <property type="gene ID" value="EMIHUDRAFT_441668"/>
</dbReference>
<keyword evidence="3" id="KW-0238">DNA-binding</keyword>
<feature type="region of interest" description="Disordered" evidence="6">
    <location>
        <begin position="151"/>
        <end position="175"/>
    </location>
</feature>
<feature type="compositionally biased region" description="Low complexity" evidence="6">
    <location>
        <begin position="63"/>
        <end position="73"/>
    </location>
</feature>
<feature type="compositionally biased region" description="Acidic residues" evidence="6">
    <location>
        <begin position="152"/>
        <end position="168"/>
    </location>
</feature>
<keyword evidence="4" id="KW-0804">Transcription</keyword>
<evidence type="ECO:0000313" key="9">
    <source>
        <dbReference type="Proteomes" id="UP000013827"/>
    </source>
</evidence>
<dbReference type="PANTHER" id="PTHR31677">
    <property type="entry name" value="AP2 DOMAIN CLASS TRANSCRIPTION FACTOR"/>
    <property type="match status" value="1"/>
</dbReference>